<evidence type="ECO:0000313" key="3">
    <source>
        <dbReference type="EMBL" id="MPM61834.1"/>
    </source>
</evidence>
<dbReference type="PROSITE" id="PS50977">
    <property type="entry name" value="HTH_TETR_2"/>
    <property type="match status" value="1"/>
</dbReference>
<dbReference type="Pfam" id="PF00440">
    <property type="entry name" value="TetR_N"/>
    <property type="match status" value="1"/>
</dbReference>
<dbReference type="InterPro" id="IPR009057">
    <property type="entry name" value="Homeodomain-like_sf"/>
</dbReference>
<accession>A0A645BJB6</accession>
<dbReference type="SUPFAM" id="SSF46689">
    <property type="entry name" value="Homeodomain-like"/>
    <property type="match status" value="1"/>
</dbReference>
<protein>
    <recommendedName>
        <fullName evidence="2">HTH tetR-type domain-containing protein</fullName>
    </recommendedName>
</protein>
<dbReference type="Gene3D" id="1.10.357.10">
    <property type="entry name" value="Tetracycline Repressor, domain 2"/>
    <property type="match status" value="1"/>
</dbReference>
<comment type="caution">
    <text evidence="3">The sequence shown here is derived from an EMBL/GenBank/DDBJ whole genome shotgun (WGS) entry which is preliminary data.</text>
</comment>
<gene>
    <name evidence="3" type="ORF">SDC9_108697</name>
</gene>
<dbReference type="AlphaFoldDB" id="A0A645BJB6"/>
<evidence type="ECO:0000256" key="1">
    <source>
        <dbReference type="ARBA" id="ARBA00023125"/>
    </source>
</evidence>
<reference evidence="3" key="1">
    <citation type="submission" date="2019-08" db="EMBL/GenBank/DDBJ databases">
        <authorList>
            <person name="Kucharzyk K."/>
            <person name="Murdoch R.W."/>
            <person name="Higgins S."/>
            <person name="Loffler F."/>
        </authorList>
    </citation>
    <scope>NUCLEOTIDE SEQUENCE</scope>
</reference>
<sequence length="201" mass="23419">MPRSFTDSERAYLQQRLQDEALNCLVLYGVKKTTVDELVKRVKMPKGTFYLFYPFKEALFFEVILQYHDKVQQRLQNLLAENTLPPTIDSLTELLLKMYQEADSDLLRRLLTGEDLELIIRKLPPEMTQEHLEHDDFSISQLLAQIPGAQKANAELYSAAFRAVFLMLLHKKEIGESFMDETMRLLIKGLMIQLFHGDHND</sequence>
<evidence type="ECO:0000259" key="2">
    <source>
        <dbReference type="PROSITE" id="PS50977"/>
    </source>
</evidence>
<dbReference type="EMBL" id="VSSQ01018549">
    <property type="protein sequence ID" value="MPM61834.1"/>
    <property type="molecule type" value="Genomic_DNA"/>
</dbReference>
<proteinExistence type="predicted"/>
<dbReference type="InterPro" id="IPR001647">
    <property type="entry name" value="HTH_TetR"/>
</dbReference>
<dbReference type="PANTHER" id="PTHR43479">
    <property type="entry name" value="ACREF/ENVCD OPERON REPRESSOR-RELATED"/>
    <property type="match status" value="1"/>
</dbReference>
<dbReference type="GO" id="GO:0003677">
    <property type="term" value="F:DNA binding"/>
    <property type="evidence" value="ECO:0007669"/>
    <property type="project" value="UniProtKB-KW"/>
</dbReference>
<name>A0A645BJB6_9ZZZZ</name>
<feature type="domain" description="HTH tetR-type" evidence="2">
    <location>
        <begin position="11"/>
        <end position="71"/>
    </location>
</feature>
<organism evidence="3">
    <name type="scientific">bioreactor metagenome</name>
    <dbReference type="NCBI Taxonomy" id="1076179"/>
    <lineage>
        <taxon>unclassified sequences</taxon>
        <taxon>metagenomes</taxon>
        <taxon>ecological metagenomes</taxon>
    </lineage>
</organism>
<dbReference type="PANTHER" id="PTHR43479:SF11">
    <property type="entry name" value="ACREF_ENVCD OPERON REPRESSOR-RELATED"/>
    <property type="match status" value="1"/>
</dbReference>
<keyword evidence="1" id="KW-0238">DNA-binding</keyword>
<dbReference type="InterPro" id="IPR050624">
    <property type="entry name" value="HTH-type_Tx_Regulator"/>
</dbReference>